<name>A0A5K7ZRM4_9BACT</name>
<dbReference type="Pfam" id="PF09484">
    <property type="entry name" value="Cas_TM1802"/>
    <property type="match status" value="1"/>
</dbReference>
<dbReference type="AlphaFoldDB" id="A0A5K7ZRM4"/>
<dbReference type="RefSeq" id="WP_173179391.1">
    <property type="nucleotide sequence ID" value="NZ_AP021876.1"/>
</dbReference>
<evidence type="ECO:0008006" key="3">
    <source>
        <dbReference type="Google" id="ProtNLM"/>
    </source>
</evidence>
<organism evidence="1 2">
    <name type="scientific">Desulfosarcina ovata subsp. sediminis</name>
    <dbReference type="NCBI Taxonomy" id="885957"/>
    <lineage>
        <taxon>Bacteria</taxon>
        <taxon>Pseudomonadati</taxon>
        <taxon>Thermodesulfobacteriota</taxon>
        <taxon>Desulfobacteria</taxon>
        <taxon>Desulfobacterales</taxon>
        <taxon>Desulfosarcinaceae</taxon>
        <taxon>Desulfosarcina</taxon>
    </lineage>
</organism>
<dbReference type="KEGG" id="dov:DSCO28_26990"/>
<proteinExistence type="predicted"/>
<accession>A0A5K7ZRM4</accession>
<dbReference type="InterPro" id="IPR013389">
    <property type="entry name" value="CRISPR-assoc_prot_Cas8b"/>
</dbReference>
<evidence type="ECO:0000313" key="2">
    <source>
        <dbReference type="Proteomes" id="UP000425960"/>
    </source>
</evidence>
<protein>
    <recommendedName>
        <fullName evidence="3">CRISPR-associated protein</fullName>
    </recommendedName>
</protein>
<reference evidence="1 2" key="1">
    <citation type="submission" date="2019-11" db="EMBL/GenBank/DDBJ databases">
        <title>Comparative genomics of hydrocarbon-degrading Desulfosarcina strains.</title>
        <authorList>
            <person name="Watanabe M."/>
            <person name="Kojima H."/>
            <person name="Fukui M."/>
        </authorList>
    </citation>
    <scope>NUCLEOTIDE SEQUENCE [LARGE SCALE GENOMIC DNA]</scope>
    <source>
        <strain evidence="1 2">28bB2T</strain>
    </source>
</reference>
<sequence length="665" mass="76061">MLATMQNLALSFLWKELEGNRLPPDDLRKWFVDGKKNDPGKFFSYLVEPEGKIEKYYTICADPNRDDTAILESADIGSLKGQSAVRLPFNKPSGPRSPQIGPVIKRSYNKKKGCGPTLQILNSTLASFQKISESNNVWADYFDQVYNVFSRKKLCYAGEYLVCEKHILHKAVEIIPENKPVFLVFKNKNALLPGDIAEYRKYLSTMLNADNKYTIKEAQPVQMKHCACCGMEDVKCYPAGLSKAGVNIFNIDRDGAFPNITNSNAFLSYAICENCCDLLYVFKFHVIDKYITYIAGQETLMLPELYLDSNLLNKFLSNFQTYVEQLNKASTKTLIIEKKRLVRFLLNEKAICTLDIIWSKDSLKGQSIGNLSGQISDVLPSRLRAVDTANKKFKEIQSVFFPRRQVGDFEFDLNLSFLNELLRRPGGKKAKNINASRKLIELKRMTAEAIYKQNVIPEVRFWQEIMITADWYMRNLLEKDNPEVDCLYEGYSEKKNVSWMSFAGWIKHLSMTIYYFTFMEVMQQMKNKKTYFPVMEGLKSYFSDDCGINTDEKAYAFIIGILYGRVMQIQGAKGVNVGSNALTWLKRLNLTGKDLPELYIKIREKLLAYEAEGNETIRDIIKEIGLLGTKLGNEIDLDQVACCYYILLGQSIAVDLFPKKITNPN</sequence>
<dbReference type="EMBL" id="AP021876">
    <property type="protein sequence ID" value="BBO82133.1"/>
    <property type="molecule type" value="Genomic_DNA"/>
</dbReference>
<evidence type="ECO:0000313" key="1">
    <source>
        <dbReference type="EMBL" id="BBO82133.1"/>
    </source>
</evidence>
<gene>
    <name evidence="1" type="ORF">DSCO28_26990</name>
</gene>
<dbReference type="Proteomes" id="UP000425960">
    <property type="component" value="Chromosome"/>
</dbReference>